<dbReference type="EMBL" id="CADEBC010000602">
    <property type="protein sequence ID" value="CAB3258897.1"/>
    <property type="molecule type" value="Genomic_DNA"/>
</dbReference>
<reference evidence="1 2" key="1">
    <citation type="submission" date="2020-04" db="EMBL/GenBank/DDBJ databases">
        <authorList>
            <person name="Wallbank WR R."/>
            <person name="Pardo Diaz C."/>
            <person name="Kozak K."/>
            <person name="Martin S."/>
            <person name="Jiggins C."/>
            <person name="Moest M."/>
            <person name="Warren A I."/>
            <person name="Byers J.R.P. K."/>
            <person name="Montejo-Kovacevich G."/>
            <person name="Yen C E."/>
        </authorList>
    </citation>
    <scope>NUCLEOTIDE SEQUENCE [LARGE SCALE GENOMIC DNA]</scope>
</reference>
<proteinExistence type="predicted"/>
<name>A0A8S1BAP5_ARCPL</name>
<dbReference type="AlphaFoldDB" id="A0A8S1BAP5"/>
<dbReference type="Proteomes" id="UP000494106">
    <property type="component" value="Unassembled WGS sequence"/>
</dbReference>
<keyword evidence="2" id="KW-1185">Reference proteome</keyword>
<evidence type="ECO:0000313" key="2">
    <source>
        <dbReference type="Proteomes" id="UP000494106"/>
    </source>
</evidence>
<organism evidence="1 2">
    <name type="scientific">Arctia plantaginis</name>
    <name type="common">Wood tiger moth</name>
    <name type="synonym">Phalaena plantaginis</name>
    <dbReference type="NCBI Taxonomy" id="874455"/>
    <lineage>
        <taxon>Eukaryota</taxon>
        <taxon>Metazoa</taxon>
        <taxon>Ecdysozoa</taxon>
        <taxon>Arthropoda</taxon>
        <taxon>Hexapoda</taxon>
        <taxon>Insecta</taxon>
        <taxon>Pterygota</taxon>
        <taxon>Neoptera</taxon>
        <taxon>Endopterygota</taxon>
        <taxon>Lepidoptera</taxon>
        <taxon>Glossata</taxon>
        <taxon>Ditrysia</taxon>
        <taxon>Noctuoidea</taxon>
        <taxon>Erebidae</taxon>
        <taxon>Arctiinae</taxon>
        <taxon>Arctia</taxon>
    </lineage>
</organism>
<accession>A0A8S1BAP5</accession>
<comment type="caution">
    <text evidence="1">The sequence shown here is derived from an EMBL/GenBank/DDBJ whole genome shotgun (WGS) entry which is preliminary data.</text>
</comment>
<gene>
    <name evidence="1" type="ORF">APLA_LOCUS16752</name>
</gene>
<evidence type="ECO:0000313" key="1">
    <source>
        <dbReference type="EMBL" id="CAB3258897.1"/>
    </source>
</evidence>
<sequence length="91" mass="10446">MQAAHASLMQVLHSMCGLLQTRICVQHEDQSRIKAEDQYILPVLTYGAQTWILPRTFSTNFEQWKEKWAYKSTALSYQTGIKEPSPVDTIS</sequence>
<protein>
    <submittedName>
        <fullName evidence="1">Uncharacterized protein</fullName>
    </submittedName>
</protein>